<gene>
    <name evidence="1" type="ORF">7AX3_23</name>
    <name evidence="2" type="ORF">7F4_12</name>
</gene>
<sequence length="74" mass="8290">MSIRAKFHCHMIRKSEDGSACLVRLSAVTTGSAENEQWSKYTPSGDLSLNISNPAAFDQFEHGKEYFIDIKPVK</sequence>
<evidence type="ECO:0000313" key="1">
    <source>
        <dbReference type="EMBL" id="ASN68760.1"/>
    </source>
</evidence>
<proteinExistence type="predicted"/>
<dbReference type="EMBL" id="MF417881">
    <property type="protein sequence ID" value="ASN68760.1"/>
    <property type="molecule type" value="Genomic_DNA"/>
</dbReference>
<reference evidence="1" key="1">
    <citation type="submission" date="2017-06" db="EMBL/GenBank/DDBJ databases">
        <title>Novel phages from South African skin metaviromes.</title>
        <authorList>
            <person name="van Zyl L.J."/>
            <person name="Abrahams Y."/>
            <person name="Stander E.A."/>
            <person name="Kirby B.M."/>
            <person name="Clavaud C."/>
            <person name="Farcet C."/>
            <person name="Breton L."/>
            <person name="Trindade M.I."/>
        </authorList>
    </citation>
    <scope>NUCLEOTIDE SEQUENCE</scope>
</reference>
<evidence type="ECO:0000313" key="2">
    <source>
        <dbReference type="EMBL" id="ASN72957.1"/>
    </source>
</evidence>
<organism evidence="1">
    <name type="scientific">uncultured Caudovirales phage</name>
    <dbReference type="NCBI Taxonomy" id="2100421"/>
    <lineage>
        <taxon>Viruses</taxon>
        <taxon>Duplodnaviria</taxon>
        <taxon>Heunggongvirae</taxon>
        <taxon>Uroviricota</taxon>
        <taxon>Caudoviricetes</taxon>
        <taxon>Peduoviridae</taxon>
        <taxon>Maltschvirus</taxon>
        <taxon>Maltschvirus maltsch</taxon>
    </lineage>
</organism>
<accession>A0A2H4J182</accession>
<name>A0A2H4J182_9CAUD</name>
<dbReference type="EMBL" id="MF417989">
    <property type="protein sequence ID" value="ASN72957.1"/>
    <property type="molecule type" value="Genomic_DNA"/>
</dbReference>
<protein>
    <submittedName>
        <fullName evidence="1">Uncharacterized protein</fullName>
    </submittedName>
</protein>